<name>A0AAV2QBW2_MEGNR</name>
<feature type="chain" id="PRO_5043629251" evidence="2">
    <location>
        <begin position="33"/>
        <end position="305"/>
    </location>
</feature>
<proteinExistence type="predicted"/>
<reference evidence="3 4" key="1">
    <citation type="submission" date="2024-05" db="EMBL/GenBank/DDBJ databases">
        <authorList>
            <person name="Wallberg A."/>
        </authorList>
    </citation>
    <scope>NUCLEOTIDE SEQUENCE [LARGE SCALE GENOMIC DNA]</scope>
</reference>
<dbReference type="EMBL" id="CAXKWB010004551">
    <property type="protein sequence ID" value="CAL4074132.1"/>
    <property type="molecule type" value="Genomic_DNA"/>
</dbReference>
<dbReference type="Proteomes" id="UP001497623">
    <property type="component" value="Unassembled WGS sequence"/>
</dbReference>
<feature type="compositionally biased region" description="Basic and acidic residues" evidence="1">
    <location>
        <begin position="259"/>
        <end position="268"/>
    </location>
</feature>
<evidence type="ECO:0000256" key="2">
    <source>
        <dbReference type="SAM" id="SignalP"/>
    </source>
</evidence>
<accession>A0AAV2QBW2</accession>
<protein>
    <submittedName>
        <fullName evidence="3">Uncharacterized protein</fullName>
    </submittedName>
</protein>
<feature type="non-terminal residue" evidence="3">
    <location>
        <position position="305"/>
    </location>
</feature>
<keyword evidence="4" id="KW-1185">Reference proteome</keyword>
<feature type="region of interest" description="Disordered" evidence="1">
    <location>
        <begin position="252"/>
        <end position="271"/>
    </location>
</feature>
<organism evidence="3 4">
    <name type="scientific">Meganyctiphanes norvegica</name>
    <name type="common">Northern krill</name>
    <name type="synonym">Thysanopoda norvegica</name>
    <dbReference type="NCBI Taxonomy" id="48144"/>
    <lineage>
        <taxon>Eukaryota</taxon>
        <taxon>Metazoa</taxon>
        <taxon>Ecdysozoa</taxon>
        <taxon>Arthropoda</taxon>
        <taxon>Crustacea</taxon>
        <taxon>Multicrustacea</taxon>
        <taxon>Malacostraca</taxon>
        <taxon>Eumalacostraca</taxon>
        <taxon>Eucarida</taxon>
        <taxon>Euphausiacea</taxon>
        <taxon>Euphausiidae</taxon>
        <taxon>Meganyctiphanes</taxon>
    </lineage>
</organism>
<evidence type="ECO:0000313" key="3">
    <source>
        <dbReference type="EMBL" id="CAL4074132.1"/>
    </source>
</evidence>
<sequence>MAATTKIPNSAMIRQLLLVFLLMLHPLKVASSSKKETQEEIHSGIINIVDGLSNKTIDASLHLFDKPRNLNYKLEKTTTPDTRSDKIIDIVYDYSIDTLGYKNIHWFNHDMNMTGQHGKNGKSGRLGNNYNIDHEKNISKLSIHMFPTKSIKTNDGVNENYIELGNNLVDDLKYKVDNKNITLKPIENLLFDRILKNMHSINKSIQTGERMGPISIEQETKNIPLDVKLINKMDQLKEIWKSNGAIDHEEKYVQSSNKPNDHVTRSEEITGINVSRDYEEGYKQSSSNPFNNVRQVKHGTGSIVS</sequence>
<keyword evidence="2" id="KW-0732">Signal</keyword>
<comment type="caution">
    <text evidence="3">The sequence shown here is derived from an EMBL/GenBank/DDBJ whole genome shotgun (WGS) entry which is preliminary data.</text>
</comment>
<feature type="region of interest" description="Disordered" evidence="1">
    <location>
        <begin position="280"/>
        <end position="305"/>
    </location>
</feature>
<dbReference type="AlphaFoldDB" id="A0AAV2QBW2"/>
<evidence type="ECO:0000313" key="4">
    <source>
        <dbReference type="Proteomes" id="UP001497623"/>
    </source>
</evidence>
<feature type="signal peptide" evidence="2">
    <location>
        <begin position="1"/>
        <end position="32"/>
    </location>
</feature>
<evidence type="ECO:0000256" key="1">
    <source>
        <dbReference type="SAM" id="MobiDB-lite"/>
    </source>
</evidence>
<gene>
    <name evidence="3" type="ORF">MNOR_LOCUS9418</name>
</gene>
<feature type="compositionally biased region" description="Polar residues" evidence="1">
    <location>
        <begin position="283"/>
        <end position="294"/>
    </location>
</feature>